<feature type="compositionally biased region" description="Basic and acidic residues" evidence="1">
    <location>
        <begin position="395"/>
        <end position="415"/>
    </location>
</feature>
<reference evidence="4" key="2">
    <citation type="submission" date="2015-01" db="EMBL/GenBank/DDBJ databases">
        <title>Evolutionary Origins and Diversification of the Mycorrhizal Mutualists.</title>
        <authorList>
            <consortium name="DOE Joint Genome Institute"/>
            <consortium name="Mycorrhizal Genomics Consortium"/>
            <person name="Kohler A."/>
            <person name="Kuo A."/>
            <person name="Nagy L.G."/>
            <person name="Floudas D."/>
            <person name="Copeland A."/>
            <person name="Barry K.W."/>
            <person name="Cichocki N."/>
            <person name="Veneault-Fourrey C."/>
            <person name="LaButti K."/>
            <person name="Lindquist E.A."/>
            <person name="Lipzen A."/>
            <person name="Lundell T."/>
            <person name="Morin E."/>
            <person name="Murat C."/>
            <person name="Riley R."/>
            <person name="Ohm R."/>
            <person name="Sun H."/>
            <person name="Tunlid A."/>
            <person name="Henrissat B."/>
            <person name="Grigoriev I.V."/>
            <person name="Hibbett D.S."/>
            <person name="Martin F."/>
        </authorList>
    </citation>
    <scope>NUCLEOTIDE SEQUENCE [LARGE SCALE GENOMIC DNA]</scope>
    <source>
        <strain evidence="4">LaAM-08-1</strain>
    </source>
</reference>
<protein>
    <submittedName>
        <fullName evidence="3">Unplaced genomic scaffold K443scaffold_209, whole genome shotgun sequence</fullName>
    </submittedName>
</protein>
<feature type="compositionally biased region" description="Low complexity" evidence="1">
    <location>
        <begin position="155"/>
        <end position="168"/>
    </location>
</feature>
<organism evidence="3 4">
    <name type="scientific">Laccaria amethystina LaAM-08-1</name>
    <dbReference type="NCBI Taxonomy" id="1095629"/>
    <lineage>
        <taxon>Eukaryota</taxon>
        <taxon>Fungi</taxon>
        <taxon>Dikarya</taxon>
        <taxon>Basidiomycota</taxon>
        <taxon>Agaricomycotina</taxon>
        <taxon>Agaricomycetes</taxon>
        <taxon>Agaricomycetidae</taxon>
        <taxon>Agaricales</taxon>
        <taxon>Agaricineae</taxon>
        <taxon>Hydnangiaceae</taxon>
        <taxon>Laccaria</taxon>
    </lineage>
</organism>
<feature type="compositionally biased region" description="Basic and acidic residues" evidence="1">
    <location>
        <begin position="233"/>
        <end position="248"/>
    </location>
</feature>
<evidence type="ECO:0000313" key="4">
    <source>
        <dbReference type="Proteomes" id="UP000054477"/>
    </source>
</evidence>
<feature type="compositionally biased region" description="Low complexity" evidence="1">
    <location>
        <begin position="187"/>
        <end position="206"/>
    </location>
</feature>
<evidence type="ECO:0000256" key="2">
    <source>
        <dbReference type="SAM" id="Phobius"/>
    </source>
</evidence>
<feature type="compositionally biased region" description="Basic residues" evidence="1">
    <location>
        <begin position="100"/>
        <end position="110"/>
    </location>
</feature>
<name>A0A0C9WK33_9AGAR</name>
<evidence type="ECO:0000313" key="3">
    <source>
        <dbReference type="EMBL" id="KIJ95744.1"/>
    </source>
</evidence>
<dbReference type="Proteomes" id="UP000054477">
    <property type="component" value="Unassembled WGS sequence"/>
</dbReference>
<dbReference type="HOGENOM" id="CLU_037757_0_0_1"/>
<feature type="compositionally biased region" description="Basic and acidic residues" evidence="1">
    <location>
        <begin position="34"/>
        <end position="46"/>
    </location>
</feature>
<feature type="compositionally biased region" description="Low complexity" evidence="1">
    <location>
        <begin position="122"/>
        <end position="137"/>
    </location>
</feature>
<reference evidence="3 4" key="1">
    <citation type="submission" date="2014-04" db="EMBL/GenBank/DDBJ databases">
        <authorList>
            <consortium name="DOE Joint Genome Institute"/>
            <person name="Kuo A."/>
            <person name="Kohler A."/>
            <person name="Nagy L.G."/>
            <person name="Floudas D."/>
            <person name="Copeland A."/>
            <person name="Barry K.W."/>
            <person name="Cichocki N."/>
            <person name="Veneault-Fourrey C."/>
            <person name="LaButti K."/>
            <person name="Lindquist E.A."/>
            <person name="Lipzen A."/>
            <person name="Lundell T."/>
            <person name="Morin E."/>
            <person name="Murat C."/>
            <person name="Sun H."/>
            <person name="Tunlid A."/>
            <person name="Henrissat B."/>
            <person name="Grigoriev I.V."/>
            <person name="Hibbett D.S."/>
            <person name="Martin F."/>
            <person name="Nordberg H.P."/>
            <person name="Cantor M.N."/>
            <person name="Hua S.X."/>
        </authorList>
    </citation>
    <scope>NUCLEOTIDE SEQUENCE [LARGE SCALE GENOMIC DNA]</scope>
    <source>
        <strain evidence="3 4">LaAM-08-1</strain>
    </source>
</reference>
<dbReference type="OrthoDB" id="2564465at2759"/>
<sequence length="415" mass="44391">MGSSQSYLAGEAALTVLVVAGALGLGYTQINGTKRIEKEKEKETGKGKGKAKGKKSDKAPVVAVPDDATSTPPTVLQDVIPGQFETPPTLQPVQPSPAPKSKKLRKKKTKAASSAITTNVGTPPATLSSPPSTLATAEAYNSESSTSAVPISEVTTRTPRTTKQSTTSIDTDGSWTRVEPRHRNYLAAAHAATTTSDAATTTASSSPVAERMEEEEEDEEEGAHSSFLLNSNTRDEESRRRTLAEKLLPKPRKTGVDDMLETPDHPTLSRVMRVQPRPDEKPADGFSWGDYEDVREAGAEADADDEGWGVVKSKRPTKTPLSSSTTSSSHLSIPPSTTTNKTADQLSKKQRQNAAKREREKAGKAQAESERLALLARYKKDKEREREGGAGGGGGKKESGGMKAVVDERGKLVWE</sequence>
<feature type="compositionally biased region" description="Polar residues" evidence="1">
    <location>
        <begin position="139"/>
        <end position="149"/>
    </location>
</feature>
<dbReference type="EMBL" id="KN838744">
    <property type="protein sequence ID" value="KIJ95744.1"/>
    <property type="molecule type" value="Genomic_DNA"/>
</dbReference>
<feature type="compositionally biased region" description="Basic and acidic residues" evidence="1">
    <location>
        <begin position="378"/>
        <end position="388"/>
    </location>
</feature>
<dbReference type="AlphaFoldDB" id="A0A0C9WK33"/>
<feature type="region of interest" description="Disordered" evidence="1">
    <location>
        <begin position="30"/>
        <end position="415"/>
    </location>
</feature>
<keyword evidence="4" id="KW-1185">Reference proteome</keyword>
<feature type="compositionally biased region" description="Acidic residues" evidence="1">
    <location>
        <begin position="212"/>
        <end position="221"/>
    </location>
</feature>
<proteinExistence type="predicted"/>
<feature type="compositionally biased region" description="Low complexity" evidence="1">
    <location>
        <begin position="318"/>
        <end position="339"/>
    </location>
</feature>
<keyword evidence="2" id="KW-1133">Transmembrane helix</keyword>
<keyword evidence="2" id="KW-0472">Membrane</keyword>
<evidence type="ECO:0000256" key="1">
    <source>
        <dbReference type="SAM" id="MobiDB-lite"/>
    </source>
</evidence>
<gene>
    <name evidence="3" type="ORF">K443DRAFT_682768</name>
</gene>
<accession>A0A0C9WK33</accession>
<feature type="transmembrane region" description="Helical" evidence="2">
    <location>
        <begin position="12"/>
        <end position="30"/>
    </location>
</feature>
<keyword evidence="2" id="KW-0812">Transmembrane</keyword>
<feature type="compositionally biased region" description="Basic and acidic residues" evidence="1">
    <location>
        <begin position="355"/>
        <end position="371"/>
    </location>
</feature>